<sequence>MVHRLIVVRGDSGFRTAKYSRGLSSSRISQAEKEFDVSGFPDAQLRVGHARSTTVWLIQSLGGTCLHDLYKKEKPCALDHISGVGCHQDQCQVAQDAMDFGPKGHVNDSPWRLSHAMHLQRDSLH</sequence>
<evidence type="ECO:0000313" key="1">
    <source>
        <dbReference type="EMBL" id="VDM76234.1"/>
    </source>
</evidence>
<accession>A0A3P7JDQ7</accession>
<dbReference type="Proteomes" id="UP000270094">
    <property type="component" value="Unassembled WGS sequence"/>
</dbReference>
<name>A0A3P7JDQ7_STRVU</name>
<protein>
    <submittedName>
        <fullName evidence="1">Uncharacterized protein</fullName>
    </submittedName>
</protein>
<evidence type="ECO:0000313" key="2">
    <source>
        <dbReference type="Proteomes" id="UP000270094"/>
    </source>
</evidence>
<gene>
    <name evidence="1" type="ORF">SVUK_LOCUS11232</name>
</gene>
<proteinExistence type="predicted"/>
<reference evidence="1 2" key="1">
    <citation type="submission" date="2018-11" db="EMBL/GenBank/DDBJ databases">
        <authorList>
            <consortium name="Pathogen Informatics"/>
        </authorList>
    </citation>
    <scope>NUCLEOTIDE SEQUENCE [LARGE SCALE GENOMIC DNA]</scope>
</reference>
<organism evidence="1 2">
    <name type="scientific">Strongylus vulgaris</name>
    <name type="common">Blood worm</name>
    <dbReference type="NCBI Taxonomy" id="40348"/>
    <lineage>
        <taxon>Eukaryota</taxon>
        <taxon>Metazoa</taxon>
        <taxon>Ecdysozoa</taxon>
        <taxon>Nematoda</taxon>
        <taxon>Chromadorea</taxon>
        <taxon>Rhabditida</taxon>
        <taxon>Rhabditina</taxon>
        <taxon>Rhabditomorpha</taxon>
        <taxon>Strongyloidea</taxon>
        <taxon>Strongylidae</taxon>
        <taxon>Strongylus</taxon>
    </lineage>
</organism>
<dbReference type="EMBL" id="UYYB01096583">
    <property type="protein sequence ID" value="VDM76234.1"/>
    <property type="molecule type" value="Genomic_DNA"/>
</dbReference>
<dbReference type="AlphaFoldDB" id="A0A3P7JDQ7"/>
<keyword evidence="2" id="KW-1185">Reference proteome</keyword>